<evidence type="ECO:0000256" key="2">
    <source>
        <dbReference type="ARBA" id="ARBA00022692"/>
    </source>
</evidence>
<comment type="caution">
    <text evidence="8">The sequence shown here is derived from an EMBL/GenBank/DDBJ whole genome shotgun (WGS) entry which is preliminary data.</text>
</comment>
<feature type="transmembrane region" description="Helical" evidence="5">
    <location>
        <begin position="269"/>
        <end position="289"/>
    </location>
</feature>
<accession>A0A4R6KQ29</accession>
<feature type="transmembrane region" description="Helical" evidence="5">
    <location>
        <begin position="126"/>
        <end position="145"/>
    </location>
</feature>
<feature type="transmembrane region" description="Helical" evidence="5">
    <location>
        <begin position="37"/>
        <end position="57"/>
    </location>
</feature>
<keyword evidence="2 5" id="KW-0812">Transmembrane</keyword>
<dbReference type="InterPro" id="IPR020846">
    <property type="entry name" value="MFS_dom"/>
</dbReference>
<proteinExistence type="predicted"/>
<reference evidence="8 9" key="1">
    <citation type="submission" date="2019-03" db="EMBL/GenBank/DDBJ databases">
        <title>Genomic Encyclopedia of Type Strains, Phase III (KMG-III): the genomes of soil and plant-associated and newly described type strains.</title>
        <authorList>
            <person name="Whitman W."/>
        </authorList>
    </citation>
    <scope>NUCLEOTIDE SEQUENCE [LARGE SCALE GENOMIC DNA]</scope>
    <source>
        <strain evidence="8 9">VKM Ac-2527</strain>
    </source>
</reference>
<feature type="domain" description="Major facilitator superfamily (MFS) profile" evidence="7">
    <location>
        <begin position="1"/>
        <end position="376"/>
    </location>
</feature>
<keyword evidence="6" id="KW-0732">Signal</keyword>
<dbReference type="SUPFAM" id="SSF103473">
    <property type="entry name" value="MFS general substrate transporter"/>
    <property type="match status" value="1"/>
</dbReference>
<evidence type="ECO:0000256" key="5">
    <source>
        <dbReference type="SAM" id="Phobius"/>
    </source>
</evidence>
<dbReference type="PROSITE" id="PS50850">
    <property type="entry name" value="MFS"/>
    <property type="match status" value="1"/>
</dbReference>
<dbReference type="EMBL" id="SNWQ01000001">
    <property type="protein sequence ID" value="TDO54795.1"/>
    <property type="molecule type" value="Genomic_DNA"/>
</dbReference>
<evidence type="ECO:0000313" key="9">
    <source>
        <dbReference type="Proteomes" id="UP000295388"/>
    </source>
</evidence>
<dbReference type="PANTHER" id="PTHR23534">
    <property type="entry name" value="MFS PERMEASE"/>
    <property type="match status" value="1"/>
</dbReference>
<evidence type="ECO:0000313" key="8">
    <source>
        <dbReference type="EMBL" id="TDO54795.1"/>
    </source>
</evidence>
<protein>
    <submittedName>
        <fullName evidence="8">Putative MFS family arabinose efflux permease</fullName>
    </submittedName>
</protein>
<dbReference type="Pfam" id="PF07690">
    <property type="entry name" value="MFS_1"/>
    <property type="match status" value="1"/>
</dbReference>
<feature type="transmembrane region" description="Helical" evidence="5">
    <location>
        <begin position="92"/>
        <end position="114"/>
    </location>
</feature>
<dbReference type="AlphaFoldDB" id="A0A4R6KQ29"/>
<evidence type="ECO:0000256" key="3">
    <source>
        <dbReference type="ARBA" id="ARBA00022989"/>
    </source>
</evidence>
<evidence type="ECO:0000256" key="1">
    <source>
        <dbReference type="ARBA" id="ARBA00004651"/>
    </source>
</evidence>
<organism evidence="8 9">
    <name type="scientific">Kribbella caucasensis</name>
    <dbReference type="NCBI Taxonomy" id="2512215"/>
    <lineage>
        <taxon>Bacteria</taxon>
        <taxon>Bacillati</taxon>
        <taxon>Actinomycetota</taxon>
        <taxon>Actinomycetes</taxon>
        <taxon>Propionibacteriales</taxon>
        <taxon>Kribbellaceae</taxon>
        <taxon>Kribbella</taxon>
    </lineage>
</organism>
<keyword evidence="3 5" id="KW-1133">Transmembrane helix</keyword>
<keyword evidence="9" id="KW-1185">Reference proteome</keyword>
<name>A0A4R6KQ29_9ACTN</name>
<comment type="subcellular location">
    <subcellularLocation>
        <location evidence="1">Cell membrane</location>
        <topology evidence="1">Multi-pass membrane protein</topology>
    </subcellularLocation>
</comment>
<dbReference type="OrthoDB" id="9776171at2"/>
<evidence type="ECO:0000256" key="4">
    <source>
        <dbReference type="ARBA" id="ARBA00023136"/>
    </source>
</evidence>
<dbReference type="Proteomes" id="UP000295388">
    <property type="component" value="Unassembled WGS sequence"/>
</dbReference>
<feature type="signal peptide" evidence="6">
    <location>
        <begin position="1"/>
        <end position="21"/>
    </location>
</feature>
<feature type="transmembrane region" description="Helical" evidence="5">
    <location>
        <begin position="157"/>
        <end position="183"/>
    </location>
</feature>
<feature type="transmembrane region" description="Helical" evidence="5">
    <location>
        <begin position="354"/>
        <end position="372"/>
    </location>
</feature>
<keyword evidence="4 5" id="KW-0472">Membrane</keyword>
<feature type="transmembrane region" description="Helical" evidence="5">
    <location>
        <begin position="238"/>
        <end position="262"/>
    </location>
</feature>
<dbReference type="PANTHER" id="PTHR23534:SF1">
    <property type="entry name" value="MAJOR FACILITATOR SUPERFAMILY PROTEIN"/>
    <property type="match status" value="1"/>
</dbReference>
<sequence>MLIPVVLAAALMNAAMVAASAVSTILISDELSPGLAGLPNTAGVLGTAAGALAVGSWTARLGRAQALRTGYGVGVAGAALTVLSAVGAHVVLLFAGMFLLGAGNAASLLSRYAAADAVPASRRASAMSTVVWASTAGAVGGPFLLAPSQTFATAMGLPAIAGPFLLAVAAVFSALVASSYIRVDSAADPRPDHREYPSAARRTPAVLAAGVMVVGHLVMVALMTAVPVHAHHHGDGLGLLGVMLSAHTFGMFALAPLTGWWIDRAGPRPVMLTGLATLLVAAVLVAQPGMTFTPALFLLGYAWNLCYLGGSAQLVSLGVAAPADLESKVESSIWTVSALATAASPWLFTQGGFALLSVASAVLTIPLLVLVLRRTRVDERVAVDDGE</sequence>
<dbReference type="Gene3D" id="1.20.1250.20">
    <property type="entry name" value="MFS general substrate transporter like domains"/>
    <property type="match status" value="2"/>
</dbReference>
<evidence type="ECO:0000259" key="7">
    <source>
        <dbReference type="PROSITE" id="PS50850"/>
    </source>
</evidence>
<feature type="chain" id="PRO_5020785236" evidence="6">
    <location>
        <begin position="22"/>
        <end position="387"/>
    </location>
</feature>
<dbReference type="InterPro" id="IPR036259">
    <property type="entry name" value="MFS_trans_sf"/>
</dbReference>
<dbReference type="GO" id="GO:0005886">
    <property type="term" value="C:plasma membrane"/>
    <property type="evidence" value="ECO:0007669"/>
    <property type="project" value="UniProtKB-SubCell"/>
</dbReference>
<dbReference type="InterPro" id="IPR011701">
    <property type="entry name" value="MFS"/>
</dbReference>
<feature type="transmembrane region" description="Helical" evidence="5">
    <location>
        <begin position="204"/>
        <end position="226"/>
    </location>
</feature>
<feature type="transmembrane region" description="Helical" evidence="5">
    <location>
        <begin position="69"/>
        <end position="86"/>
    </location>
</feature>
<dbReference type="RefSeq" id="WP_133798337.1">
    <property type="nucleotide sequence ID" value="NZ_SNWQ01000001.1"/>
</dbReference>
<gene>
    <name evidence="8" type="ORF">EV643_101586</name>
</gene>
<evidence type="ECO:0000256" key="6">
    <source>
        <dbReference type="SAM" id="SignalP"/>
    </source>
</evidence>
<dbReference type="GO" id="GO:0022857">
    <property type="term" value="F:transmembrane transporter activity"/>
    <property type="evidence" value="ECO:0007669"/>
    <property type="project" value="InterPro"/>
</dbReference>